<dbReference type="RefSeq" id="WP_033498133.1">
    <property type="nucleotide sequence ID" value="NZ_BAABVZ010000001.1"/>
</dbReference>
<dbReference type="eggNOG" id="ENOG5031G1Z">
    <property type="taxonomic scope" value="Bacteria"/>
</dbReference>
<dbReference type="EMBL" id="JGZI01000009">
    <property type="protein sequence ID" value="KFI81951.1"/>
    <property type="molecule type" value="Genomic_DNA"/>
</dbReference>
<proteinExistence type="predicted"/>
<sequence length="133" mass="14523">MVWAIFIWLAVVIALVVVVLRLARGESHQGASYEPVDDLLDAEQQSQQARSPRVAGTAPSFQPTGHPRPEYRGDDTLDSTMENPVYVNNASVVEVRALFKSGERRDDKQSATELKAPSSANDSDAIHPLKPLG</sequence>
<protein>
    <submittedName>
        <fullName evidence="2">Uncharacterized protein</fullName>
    </submittedName>
</protein>
<dbReference type="GeneID" id="98300004"/>
<keyword evidence="3" id="KW-1185">Reference proteome</keyword>
<dbReference type="AlphaFoldDB" id="A0A087CFA1"/>
<dbReference type="STRING" id="218140.BPSY_0799"/>
<accession>A0A087CFA1</accession>
<evidence type="ECO:0000313" key="3">
    <source>
        <dbReference type="Proteomes" id="UP000029050"/>
    </source>
</evidence>
<feature type="region of interest" description="Disordered" evidence="1">
    <location>
        <begin position="29"/>
        <end position="84"/>
    </location>
</feature>
<reference evidence="2 3" key="1">
    <citation type="submission" date="2014-03" db="EMBL/GenBank/DDBJ databases">
        <title>Genomics of Bifidobacteria.</title>
        <authorList>
            <person name="Ventura M."/>
            <person name="Milani C."/>
            <person name="Lugli G.A."/>
        </authorList>
    </citation>
    <scope>NUCLEOTIDE SEQUENCE [LARGE SCALE GENOMIC DNA]</scope>
    <source>
        <strain evidence="2 3">LMG 21775</strain>
    </source>
</reference>
<gene>
    <name evidence="2" type="ORF">BPSY_0799</name>
</gene>
<dbReference type="Proteomes" id="UP000029050">
    <property type="component" value="Unassembled WGS sequence"/>
</dbReference>
<evidence type="ECO:0000256" key="1">
    <source>
        <dbReference type="SAM" id="MobiDB-lite"/>
    </source>
</evidence>
<feature type="region of interest" description="Disordered" evidence="1">
    <location>
        <begin position="101"/>
        <end position="133"/>
    </location>
</feature>
<evidence type="ECO:0000313" key="2">
    <source>
        <dbReference type="EMBL" id="KFI81951.1"/>
    </source>
</evidence>
<name>A0A087CFA1_9BIFI</name>
<feature type="compositionally biased region" description="Basic and acidic residues" evidence="1">
    <location>
        <begin position="101"/>
        <end position="110"/>
    </location>
</feature>
<organism evidence="2 3">
    <name type="scientific">Bifidobacterium psychraerophilum</name>
    <dbReference type="NCBI Taxonomy" id="218140"/>
    <lineage>
        <taxon>Bacteria</taxon>
        <taxon>Bacillati</taxon>
        <taxon>Actinomycetota</taxon>
        <taxon>Actinomycetes</taxon>
        <taxon>Bifidobacteriales</taxon>
        <taxon>Bifidobacteriaceae</taxon>
        <taxon>Bifidobacterium</taxon>
    </lineage>
</organism>
<comment type="caution">
    <text evidence="2">The sequence shown here is derived from an EMBL/GenBank/DDBJ whole genome shotgun (WGS) entry which is preliminary data.</text>
</comment>